<comment type="caution">
    <text evidence="5">The sequence shown here is derived from an EMBL/GenBank/DDBJ whole genome shotgun (WGS) entry which is preliminary data.</text>
</comment>
<dbReference type="AlphaFoldDB" id="A0A9N8DYL6"/>
<dbReference type="Proteomes" id="UP001153069">
    <property type="component" value="Unassembled WGS sequence"/>
</dbReference>
<feature type="region of interest" description="Disordered" evidence="3">
    <location>
        <begin position="1"/>
        <end position="65"/>
    </location>
</feature>
<dbReference type="EMBL" id="CAICTM010000380">
    <property type="protein sequence ID" value="CAB9509236.1"/>
    <property type="molecule type" value="Genomic_DNA"/>
</dbReference>
<evidence type="ECO:0000313" key="6">
    <source>
        <dbReference type="Proteomes" id="UP001153069"/>
    </source>
</evidence>
<gene>
    <name evidence="5" type="ORF">SEMRO_381_G130760.1</name>
</gene>
<feature type="compositionally biased region" description="Basic residues" evidence="3">
    <location>
        <begin position="560"/>
        <end position="572"/>
    </location>
</feature>
<keyword evidence="1 2" id="KW-0238">DNA-binding</keyword>
<dbReference type="OrthoDB" id="42185at2759"/>
<dbReference type="SMART" id="SM00398">
    <property type="entry name" value="HMG"/>
    <property type="match status" value="1"/>
</dbReference>
<feature type="region of interest" description="Disordered" evidence="3">
    <location>
        <begin position="438"/>
        <end position="511"/>
    </location>
</feature>
<dbReference type="GO" id="GO:0005634">
    <property type="term" value="C:nucleus"/>
    <property type="evidence" value="ECO:0007669"/>
    <property type="project" value="UniProtKB-UniRule"/>
</dbReference>
<evidence type="ECO:0000256" key="1">
    <source>
        <dbReference type="ARBA" id="ARBA00023125"/>
    </source>
</evidence>
<proteinExistence type="predicted"/>
<feature type="region of interest" description="Disordered" evidence="3">
    <location>
        <begin position="185"/>
        <end position="204"/>
    </location>
</feature>
<evidence type="ECO:0000256" key="3">
    <source>
        <dbReference type="SAM" id="MobiDB-lite"/>
    </source>
</evidence>
<organism evidence="5 6">
    <name type="scientific">Seminavis robusta</name>
    <dbReference type="NCBI Taxonomy" id="568900"/>
    <lineage>
        <taxon>Eukaryota</taxon>
        <taxon>Sar</taxon>
        <taxon>Stramenopiles</taxon>
        <taxon>Ochrophyta</taxon>
        <taxon>Bacillariophyta</taxon>
        <taxon>Bacillariophyceae</taxon>
        <taxon>Bacillariophycidae</taxon>
        <taxon>Naviculales</taxon>
        <taxon>Naviculaceae</taxon>
        <taxon>Seminavis</taxon>
    </lineage>
</organism>
<name>A0A9N8DYL6_9STRA</name>
<feature type="region of interest" description="Disordered" evidence="3">
    <location>
        <begin position="586"/>
        <end position="605"/>
    </location>
</feature>
<evidence type="ECO:0000313" key="5">
    <source>
        <dbReference type="EMBL" id="CAB9509236.1"/>
    </source>
</evidence>
<dbReference type="Pfam" id="PF00505">
    <property type="entry name" value="HMG_box"/>
    <property type="match status" value="1"/>
</dbReference>
<keyword evidence="2" id="KW-0539">Nucleus</keyword>
<sequence length="634" mass="67765">MMPSSGRSHQENPSNTSNNHSSNNSESGSISNSNHGMNVNPNANVNYSGSRGSGSGSNSAGGSIRAGVGDQIRQRYHHGHGGDMGSSAGGGGMSASAFGGSMSMGGPMMGGPMAAMGDYSGLNHYGRAAGLGPSGLGHFNPAGASAAGGMNAAMNPSLYPHIGATAGMQSPQQQAAAAAALGDQLDFRQGGPNSSSAAGNPQAEQEEELLLNILIARRQRQFGTGGGGGPGPATSWADDFMRLREKTMNSQQQDNMGAAAASGGDRMQYDGMTNALQQGDGSHRSHSAGRMSIGSAAGAMAHMQNPNMTMNNMGMNMQPPQNRQFLSDASGRLRHRGSMGFPMGSPQGAWMGATNAAAAMHSHPNNPANSNLFAHGGQRQDMMKSNTQLGMDVLESVDRMMPGNMMHDARMAEQGSVSGQNPYHNRFAVGQHHGMSIQDPPGMGLGKRSMEGQQGMEKAGKMTSQHPMQHMFHSPQQQQMAHSSAEEAQPAAKKKRLHKRKPADMPRRPLSAYNLFFSEERERILREIEGKTADDDEGDKDGKDDAKPKALLRPLLPSEKKRRPHRKTHGKISFKLLAQKVGQRWKELSDHERQRYKDMAQEDMKRQKKAMEEYYQKRSVLASSDTTANAKEAE</sequence>
<dbReference type="PROSITE" id="PS50118">
    <property type="entry name" value="HMG_BOX_2"/>
    <property type="match status" value="1"/>
</dbReference>
<dbReference type="Gene3D" id="1.10.30.10">
    <property type="entry name" value="High mobility group box domain"/>
    <property type="match status" value="2"/>
</dbReference>
<dbReference type="PANTHER" id="PTHR48112">
    <property type="entry name" value="HIGH MOBILITY GROUP PROTEIN DSP1"/>
    <property type="match status" value="1"/>
</dbReference>
<dbReference type="InterPro" id="IPR009071">
    <property type="entry name" value="HMG_box_dom"/>
</dbReference>
<feature type="compositionally biased region" description="Low complexity" evidence="3">
    <location>
        <begin position="56"/>
        <end position="65"/>
    </location>
</feature>
<dbReference type="InterPro" id="IPR036910">
    <property type="entry name" value="HMG_box_dom_sf"/>
</dbReference>
<dbReference type="InterPro" id="IPR050342">
    <property type="entry name" value="HMGB"/>
</dbReference>
<evidence type="ECO:0000259" key="4">
    <source>
        <dbReference type="PROSITE" id="PS50118"/>
    </source>
</evidence>
<feature type="compositionally biased region" description="Low complexity" evidence="3">
    <location>
        <begin position="12"/>
        <end position="34"/>
    </location>
</feature>
<feature type="compositionally biased region" description="Basic residues" evidence="3">
    <location>
        <begin position="492"/>
        <end position="501"/>
    </location>
</feature>
<accession>A0A9N8DYL6</accession>
<dbReference type="GO" id="GO:0003677">
    <property type="term" value="F:DNA binding"/>
    <property type="evidence" value="ECO:0007669"/>
    <property type="project" value="UniProtKB-UniRule"/>
</dbReference>
<reference evidence="5" key="1">
    <citation type="submission" date="2020-06" db="EMBL/GenBank/DDBJ databases">
        <authorList>
            <consortium name="Plant Systems Biology data submission"/>
        </authorList>
    </citation>
    <scope>NUCLEOTIDE SEQUENCE</scope>
    <source>
        <strain evidence="5">D6</strain>
    </source>
</reference>
<evidence type="ECO:0000256" key="2">
    <source>
        <dbReference type="PROSITE-ProRule" id="PRU00267"/>
    </source>
</evidence>
<dbReference type="SUPFAM" id="SSF47095">
    <property type="entry name" value="HMG-box"/>
    <property type="match status" value="2"/>
</dbReference>
<feature type="compositionally biased region" description="Polar residues" evidence="3">
    <location>
        <begin position="35"/>
        <end position="47"/>
    </location>
</feature>
<protein>
    <recommendedName>
        <fullName evidence="4">HMG box domain-containing protein</fullName>
    </recommendedName>
</protein>
<feature type="DNA-binding region" description="HMG box" evidence="2">
    <location>
        <begin position="506"/>
        <end position="615"/>
    </location>
</feature>
<feature type="domain" description="HMG box" evidence="4">
    <location>
        <begin position="506"/>
        <end position="615"/>
    </location>
</feature>
<feature type="region of interest" description="Disordered" evidence="3">
    <location>
        <begin position="529"/>
        <end position="573"/>
    </location>
</feature>
<keyword evidence="6" id="KW-1185">Reference proteome</keyword>